<protein>
    <recommendedName>
        <fullName evidence="4">Transmembrane protein</fullName>
    </recommendedName>
</protein>
<evidence type="ECO:0008006" key="4">
    <source>
        <dbReference type="Google" id="ProtNLM"/>
    </source>
</evidence>
<comment type="caution">
    <text evidence="2">The sequence shown here is derived from an EMBL/GenBank/DDBJ whole genome shotgun (WGS) entry which is preliminary data.</text>
</comment>
<feature type="transmembrane region" description="Helical" evidence="1">
    <location>
        <begin position="208"/>
        <end position="232"/>
    </location>
</feature>
<keyword evidence="1" id="KW-0812">Transmembrane</keyword>
<evidence type="ECO:0000256" key="1">
    <source>
        <dbReference type="SAM" id="Phobius"/>
    </source>
</evidence>
<keyword evidence="3" id="KW-1185">Reference proteome</keyword>
<dbReference type="OrthoDB" id="3236709at2759"/>
<name>A0A9P5JZX3_9AGAM</name>
<sequence>MPQGSPYSKSSFPAHPPYFFRLSCGMDNFHDPTIMASVQVQLIVVKFWHATGGLYIWEFFTTLDYEWGVIRGDLPYRWTIWIYSFARVAALVGLILCFVIMDVSTPINCQPWVLFSSIFLCLSATAASLLIVLRTIAIWNRNKVVVALTTIVCVICIGFHLQSKSLLLTPSTEYLESHTNVGLVTDVIRLRYAWNSTQLACEPVKTDYSVFGFIPTILSDMAMSLTTLAGLLNVRRRRGGGTLADLLWKQGVIWLAVGTVAEVPPLVFTLLHLNDQLHSMFETPGLIIMTIAATRMHRSLIDFASGSSDMTNESPQLTSLVLSKAKRTDTGPTALDRVEVSMHTPPEQYSTGPAMSGESTPTIVSTSEKIPEIVGDPSNLNLTRVSTCPLPTVSPSAIPGAQSV</sequence>
<feature type="transmembrane region" description="Helical" evidence="1">
    <location>
        <begin position="113"/>
        <end position="132"/>
    </location>
</feature>
<dbReference type="Proteomes" id="UP000759537">
    <property type="component" value="Unassembled WGS sequence"/>
</dbReference>
<feature type="transmembrane region" description="Helical" evidence="1">
    <location>
        <begin position="144"/>
        <end position="161"/>
    </location>
</feature>
<dbReference type="AlphaFoldDB" id="A0A9P5JZX3"/>
<feature type="transmembrane region" description="Helical" evidence="1">
    <location>
        <begin position="80"/>
        <end position="101"/>
    </location>
</feature>
<evidence type="ECO:0000313" key="2">
    <source>
        <dbReference type="EMBL" id="KAF8473061.1"/>
    </source>
</evidence>
<organism evidence="2 3">
    <name type="scientific">Russula ochroleuca</name>
    <dbReference type="NCBI Taxonomy" id="152965"/>
    <lineage>
        <taxon>Eukaryota</taxon>
        <taxon>Fungi</taxon>
        <taxon>Dikarya</taxon>
        <taxon>Basidiomycota</taxon>
        <taxon>Agaricomycotina</taxon>
        <taxon>Agaricomycetes</taxon>
        <taxon>Russulales</taxon>
        <taxon>Russulaceae</taxon>
        <taxon>Russula</taxon>
    </lineage>
</organism>
<reference evidence="2" key="1">
    <citation type="submission" date="2019-10" db="EMBL/GenBank/DDBJ databases">
        <authorList>
            <consortium name="DOE Joint Genome Institute"/>
            <person name="Kuo A."/>
            <person name="Miyauchi S."/>
            <person name="Kiss E."/>
            <person name="Drula E."/>
            <person name="Kohler A."/>
            <person name="Sanchez-Garcia M."/>
            <person name="Andreopoulos B."/>
            <person name="Barry K.W."/>
            <person name="Bonito G."/>
            <person name="Buee M."/>
            <person name="Carver A."/>
            <person name="Chen C."/>
            <person name="Cichocki N."/>
            <person name="Clum A."/>
            <person name="Culley D."/>
            <person name="Crous P.W."/>
            <person name="Fauchery L."/>
            <person name="Girlanda M."/>
            <person name="Hayes R."/>
            <person name="Keri Z."/>
            <person name="LaButti K."/>
            <person name="Lipzen A."/>
            <person name="Lombard V."/>
            <person name="Magnuson J."/>
            <person name="Maillard F."/>
            <person name="Morin E."/>
            <person name="Murat C."/>
            <person name="Nolan M."/>
            <person name="Ohm R."/>
            <person name="Pangilinan J."/>
            <person name="Pereira M."/>
            <person name="Perotto S."/>
            <person name="Peter M."/>
            <person name="Riley R."/>
            <person name="Sitrit Y."/>
            <person name="Stielow B."/>
            <person name="Szollosi G."/>
            <person name="Zifcakova L."/>
            <person name="Stursova M."/>
            <person name="Spatafora J.W."/>
            <person name="Tedersoo L."/>
            <person name="Vaario L.-M."/>
            <person name="Yamada A."/>
            <person name="Yan M."/>
            <person name="Wang P."/>
            <person name="Xu J."/>
            <person name="Bruns T."/>
            <person name="Baldrian P."/>
            <person name="Vilgalys R."/>
            <person name="Henrissat B."/>
            <person name="Grigoriev I.V."/>
            <person name="Hibbett D."/>
            <person name="Nagy L.G."/>
            <person name="Martin F.M."/>
        </authorList>
    </citation>
    <scope>NUCLEOTIDE SEQUENCE</scope>
    <source>
        <strain evidence="2">Prilba</strain>
    </source>
</reference>
<keyword evidence="1" id="KW-1133">Transmembrane helix</keyword>
<evidence type="ECO:0000313" key="3">
    <source>
        <dbReference type="Proteomes" id="UP000759537"/>
    </source>
</evidence>
<feature type="transmembrane region" description="Helical" evidence="1">
    <location>
        <begin position="252"/>
        <end position="273"/>
    </location>
</feature>
<dbReference type="EMBL" id="WHVB01000019">
    <property type="protein sequence ID" value="KAF8473061.1"/>
    <property type="molecule type" value="Genomic_DNA"/>
</dbReference>
<keyword evidence="1" id="KW-0472">Membrane</keyword>
<gene>
    <name evidence="2" type="ORF">DFH94DRAFT_149547</name>
</gene>
<proteinExistence type="predicted"/>
<reference evidence="2" key="2">
    <citation type="journal article" date="2020" name="Nat. Commun.">
        <title>Large-scale genome sequencing of mycorrhizal fungi provides insights into the early evolution of symbiotic traits.</title>
        <authorList>
            <person name="Miyauchi S."/>
            <person name="Kiss E."/>
            <person name="Kuo A."/>
            <person name="Drula E."/>
            <person name="Kohler A."/>
            <person name="Sanchez-Garcia M."/>
            <person name="Morin E."/>
            <person name="Andreopoulos B."/>
            <person name="Barry K.W."/>
            <person name="Bonito G."/>
            <person name="Buee M."/>
            <person name="Carver A."/>
            <person name="Chen C."/>
            <person name="Cichocki N."/>
            <person name="Clum A."/>
            <person name="Culley D."/>
            <person name="Crous P.W."/>
            <person name="Fauchery L."/>
            <person name="Girlanda M."/>
            <person name="Hayes R.D."/>
            <person name="Keri Z."/>
            <person name="LaButti K."/>
            <person name="Lipzen A."/>
            <person name="Lombard V."/>
            <person name="Magnuson J."/>
            <person name="Maillard F."/>
            <person name="Murat C."/>
            <person name="Nolan M."/>
            <person name="Ohm R.A."/>
            <person name="Pangilinan J."/>
            <person name="Pereira M.F."/>
            <person name="Perotto S."/>
            <person name="Peter M."/>
            <person name="Pfister S."/>
            <person name="Riley R."/>
            <person name="Sitrit Y."/>
            <person name="Stielow J.B."/>
            <person name="Szollosi G."/>
            <person name="Zifcakova L."/>
            <person name="Stursova M."/>
            <person name="Spatafora J.W."/>
            <person name="Tedersoo L."/>
            <person name="Vaario L.M."/>
            <person name="Yamada A."/>
            <person name="Yan M."/>
            <person name="Wang P."/>
            <person name="Xu J."/>
            <person name="Bruns T."/>
            <person name="Baldrian P."/>
            <person name="Vilgalys R."/>
            <person name="Dunand C."/>
            <person name="Henrissat B."/>
            <person name="Grigoriev I.V."/>
            <person name="Hibbett D."/>
            <person name="Nagy L.G."/>
            <person name="Martin F.M."/>
        </authorList>
    </citation>
    <scope>NUCLEOTIDE SEQUENCE</scope>
    <source>
        <strain evidence="2">Prilba</strain>
    </source>
</reference>
<accession>A0A9P5JZX3</accession>